<evidence type="ECO:0000313" key="2">
    <source>
        <dbReference type="EMBL" id="AKS47197.1"/>
    </source>
</evidence>
<dbReference type="CDD" id="cd07012">
    <property type="entry name" value="PBP2_Bug_TTT"/>
    <property type="match status" value="1"/>
</dbReference>
<organism evidence="2 3">
    <name type="scientific">Octadecabacter temperatus</name>
    <dbReference type="NCBI Taxonomy" id="1458307"/>
    <lineage>
        <taxon>Bacteria</taxon>
        <taxon>Pseudomonadati</taxon>
        <taxon>Pseudomonadota</taxon>
        <taxon>Alphaproteobacteria</taxon>
        <taxon>Rhodobacterales</taxon>
        <taxon>Roseobacteraceae</taxon>
        <taxon>Octadecabacter</taxon>
    </lineage>
</organism>
<dbReference type="PATRIC" id="fig|1458307.3.peg.2706"/>
<evidence type="ECO:0000256" key="1">
    <source>
        <dbReference type="ARBA" id="ARBA00006987"/>
    </source>
</evidence>
<dbReference type="Pfam" id="PF03401">
    <property type="entry name" value="TctC"/>
    <property type="match status" value="1"/>
</dbReference>
<dbReference type="PANTHER" id="PTHR42928:SF5">
    <property type="entry name" value="BLR1237 PROTEIN"/>
    <property type="match status" value="1"/>
</dbReference>
<reference evidence="2 3" key="1">
    <citation type="journal article" date="2015" name="Genome Announc.">
        <title>Closed Genome Sequence of Octadecabacter temperatus SB1, the First Mesophilic Species of the Genus Octadecabacter.</title>
        <authorList>
            <person name="Voget S."/>
            <person name="Billerbeck S."/>
            <person name="Simon M."/>
            <person name="Daniel R."/>
        </authorList>
    </citation>
    <scope>NUCLEOTIDE SEQUENCE [LARGE SCALE GENOMIC DNA]</scope>
    <source>
        <strain evidence="2 3">SB1</strain>
    </source>
</reference>
<dbReference type="OrthoDB" id="9780943at2"/>
<dbReference type="Gene3D" id="3.40.190.150">
    <property type="entry name" value="Bordetella uptake gene, domain 1"/>
    <property type="match status" value="1"/>
</dbReference>
<dbReference type="RefSeq" id="WP_049835424.1">
    <property type="nucleotide sequence ID" value="NZ_CP012160.1"/>
</dbReference>
<dbReference type="InterPro" id="IPR005064">
    <property type="entry name" value="BUG"/>
</dbReference>
<protein>
    <submittedName>
        <fullName evidence="2">Tripartite tricarboxylate transporter family receptor</fullName>
    </submittedName>
</protein>
<dbReference type="Gene3D" id="3.40.190.10">
    <property type="entry name" value="Periplasmic binding protein-like II"/>
    <property type="match status" value="1"/>
</dbReference>
<keyword evidence="2" id="KW-0675">Receptor</keyword>
<dbReference type="SUPFAM" id="SSF53850">
    <property type="entry name" value="Periplasmic binding protein-like II"/>
    <property type="match status" value="1"/>
</dbReference>
<dbReference type="InterPro" id="IPR042100">
    <property type="entry name" value="Bug_dom1"/>
</dbReference>
<keyword evidence="3" id="KW-1185">Reference proteome</keyword>
<dbReference type="AlphaFoldDB" id="A0A0K0Y8J2"/>
<sequence>MFTTFAKKSLAVLAVTGTAIAASMSPALAEYPEKPITMVIPLGAGGSHDLNARVITSIIPTYLEQAMIVRLTPGAGGQKGTQEVANAPADGYTLLFTHNYIDMLQQHVETLPYDPAEDFVTVARVNFAPIAVAVLADSPYQTMDDLIEASKADPGGIQMAHSGNWGALFVPAAQMMKSLGMEWNLVPYQGGGPALQALLSGDADVTMGFPSSLSSHIDAGTVRILATAGPERIYDDIPTFTEVGVEGDIGFMHRVVLAPADTPEDVLATLSEAFVALGEDRTFTRMMGRLGENIEIITGAEYDAMRAEQSVAYEALVADLTSQ</sequence>
<gene>
    <name evidence="2" type="ORF">OSB_26730</name>
</gene>
<proteinExistence type="inferred from homology"/>
<comment type="similarity">
    <text evidence="1">Belongs to the UPF0065 (bug) family.</text>
</comment>
<dbReference type="STRING" id="1458307.OSB_26730"/>
<evidence type="ECO:0000313" key="3">
    <source>
        <dbReference type="Proteomes" id="UP000067444"/>
    </source>
</evidence>
<name>A0A0K0Y8J2_9RHOB</name>
<dbReference type="Proteomes" id="UP000067444">
    <property type="component" value="Chromosome"/>
</dbReference>
<accession>A0A0K0Y8J2</accession>
<dbReference type="PANTHER" id="PTHR42928">
    <property type="entry name" value="TRICARBOXYLATE-BINDING PROTEIN"/>
    <property type="match status" value="1"/>
</dbReference>
<dbReference type="EMBL" id="CP012160">
    <property type="protein sequence ID" value="AKS47197.1"/>
    <property type="molecule type" value="Genomic_DNA"/>
</dbReference>
<dbReference type="KEGG" id="otm:OSB_26730"/>
<dbReference type="PIRSF" id="PIRSF017082">
    <property type="entry name" value="YflP"/>
    <property type="match status" value="1"/>
</dbReference>